<proteinExistence type="predicted"/>
<reference evidence="1 2" key="1">
    <citation type="journal article" date="2014" name="Genome Announc.">
        <title>Draft Genome Sequence of Commensalibacter papalotli MX01, a Symbiont Identified from the Guts of Overwintering Monarch Butterflies.</title>
        <authorList>
            <person name="Servin-Garciduenas L.E."/>
            <person name="Sanchez-Quinto A."/>
            <person name="Martinez-Romero E."/>
        </authorList>
    </citation>
    <scope>NUCLEOTIDE SEQUENCE [LARGE SCALE GENOMIC DNA]</scope>
    <source>
        <strain evidence="2">MX-MONARCH01</strain>
    </source>
</reference>
<evidence type="ECO:0008006" key="3">
    <source>
        <dbReference type="Google" id="ProtNLM"/>
    </source>
</evidence>
<dbReference type="STRING" id="1208583.COMX_05575"/>
<organism evidence="1 2">
    <name type="scientific">Commensalibacter papalotli</name>
    <name type="common">ex Servin-Garciduenas et al. 2014</name>
    <dbReference type="NCBI Taxonomy" id="1208583"/>
    <lineage>
        <taxon>Bacteria</taxon>
        <taxon>Pseudomonadati</taxon>
        <taxon>Pseudomonadota</taxon>
        <taxon>Alphaproteobacteria</taxon>
        <taxon>Acetobacterales</taxon>
        <taxon>Acetobacteraceae</taxon>
    </lineage>
</organism>
<dbReference type="Gene3D" id="1.25.40.10">
    <property type="entry name" value="Tetratricopeptide repeat domain"/>
    <property type="match status" value="1"/>
</dbReference>
<gene>
    <name evidence="1" type="ORF">COMX_05575</name>
</gene>
<dbReference type="SMART" id="SM00671">
    <property type="entry name" value="SEL1"/>
    <property type="match status" value="3"/>
</dbReference>
<accession>W7DVW8</accession>
<evidence type="ECO:0000313" key="1">
    <source>
        <dbReference type="EMBL" id="EUK19195.1"/>
    </source>
</evidence>
<dbReference type="PANTHER" id="PTHR11102:SF160">
    <property type="entry name" value="ERAD-ASSOCIATED E3 UBIQUITIN-PROTEIN LIGASE COMPONENT HRD3"/>
    <property type="match status" value="1"/>
</dbReference>
<dbReference type="AlphaFoldDB" id="W7DVW8"/>
<dbReference type="InterPro" id="IPR011990">
    <property type="entry name" value="TPR-like_helical_dom_sf"/>
</dbReference>
<dbReference type="SUPFAM" id="SSF81901">
    <property type="entry name" value="HCP-like"/>
    <property type="match status" value="1"/>
</dbReference>
<dbReference type="EMBL" id="ATSX01000001">
    <property type="protein sequence ID" value="EUK19195.1"/>
    <property type="molecule type" value="Genomic_DNA"/>
</dbReference>
<dbReference type="InterPro" id="IPR006597">
    <property type="entry name" value="Sel1-like"/>
</dbReference>
<dbReference type="PANTHER" id="PTHR11102">
    <property type="entry name" value="SEL-1-LIKE PROTEIN"/>
    <property type="match status" value="1"/>
</dbReference>
<dbReference type="eggNOG" id="COG0790">
    <property type="taxonomic scope" value="Bacteria"/>
</dbReference>
<name>W7DVW8_9PROT</name>
<comment type="caution">
    <text evidence="1">The sequence shown here is derived from an EMBL/GenBank/DDBJ whole genome shotgun (WGS) entry which is preliminary data.</text>
</comment>
<protein>
    <recommendedName>
        <fullName evidence="3">Sel1 domain-containing protein</fullName>
    </recommendedName>
</protein>
<dbReference type="OrthoDB" id="6810016at2"/>
<dbReference type="RefSeq" id="WP_051461901.1">
    <property type="nucleotide sequence ID" value="NZ_ATSX01000001.1"/>
</dbReference>
<dbReference type="InterPro" id="IPR050767">
    <property type="entry name" value="Sel1_AlgK"/>
</dbReference>
<dbReference type="Proteomes" id="UP000019250">
    <property type="component" value="Unassembled WGS sequence"/>
</dbReference>
<sequence length="130" mass="14674">MANQGDAKAQYEWGILLVDGNKVKQDTITGRKWIEKAAKQGYTDAQTNIGSMYYFGVKPMTQDYNQAKTWFEKAAAQENMTAKNYLADISCFGQGVPMDTNKAKSLYKTLCDEGQETACNTYKDIEQNRK</sequence>
<dbReference type="Pfam" id="PF08238">
    <property type="entry name" value="Sel1"/>
    <property type="match status" value="3"/>
</dbReference>
<keyword evidence="2" id="KW-1185">Reference proteome</keyword>
<evidence type="ECO:0000313" key="2">
    <source>
        <dbReference type="Proteomes" id="UP000019250"/>
    </source>
</evidence>